<protein>
    <recommendedName>
        <fullName evidence="3">SH3b domain-containing protein</fullName>
    </recommendedName>
</protein>
<feature type="compositionally biased region" description="Polar residues" evidence="1">
    <location>
        <begin position="43"/>
        <end position="56"/>
    </location>
</feature>
<dbReference type="eggNOG" id="COG4991">
    <property type="taxonomic scope" value="Bacteria"/>
</dbReference>
<feature type="domain" description="SH3b" evidence="3">
    <location>
        <begin position="69"/>
        <end position="126"/>
    </location>
</feature>
<dbReference type="Gene3D" id="2.30.30.40">
    <property type="entry name" value="SH3 Domains"/>
    <property type="match status" value="1"/>
</dbReference>
<keyword evidence="2" id="KW-0732">Signal</keyword>
<dbReference type="InterPro" id="IPR003646">
    <property type="entry name" value="SH3-like_bac-type"/>
</dbReference>
<proteinExistence type="predicted"/>
<sequence>MSLRSRCAIALAVGTLLTTAVTAAPAFASDDWGQTPGNDGWEQGQSGADWGQNQGGDNRRFYRGVVTADSLALRSAPTRGAQVIRYADRGEILNIFCKVGGPSVHGNPLWYQIADGTWAWGPARFIDNIGPAPRWC</sequence>
<dbReference type="OrthoDB" id="3482365at2"/>
<feature type="chain" id="PRO_5044367057" description="SH3b domain-containing protein" evidence="2">
    <location>
        <begin position="24"/>
        <end position="136"/>
    </location>
</feature>
<name>A0A0L8LIZ2_9ACTN</name>
<evidence type="ECO:0000256" key="1">
    <source>
        <dbReference type="SAM" id="MobiDB-lite"/>
    </source>
</evidence>
<dbReference type="STRING" id="67356.AQJ84_14055"/>
<keyword evidence="5" id="KW-1185">Reference proteome</keyword>
<dbReference type="AlphaFoldDB" id="A0A0L8LIZ2"/>
<accession>A0A0L8LIZ2</accession>
<dbReference type="PATRIC" id="fig|67356.5.peg.2309"/>
<comment type="caution">
    <text evidence="4">The sequence shown here is derived from an EMBL/GenBank/DDBJ whole genome shotgun (WGS) entry which is preliminary data.</text>
</comment>
<evidence type="ECO:0000259" key="3">
    <source>
        <dbReference type="Pfam" id="PF08239"/>
    </source>
</evidence>
<organism evidence="4 5">
    <name type="scientific">Streptomyces resistomycificus</name>
    <dbReference type="NCBI Taxonomy" id="67356"/>
    <lineage>
        <taxon>Bacteria</taxon>
        <taxon>Bacillati</taxon>
        <taxon>Actinomycetota</taxon>
        <taxon>Actinomycetes</taxon>
        <taxon>Kitasatosporales</taxon>
        <taxon>Streptomycetaceae</taxon>
        <taxon>Streptomyces</taxon>
        <taxon>Streptomyces aurantiacus group</taxon>
    </lineage>
</organism>
<evidence type="ECO:0000313" key="5">
    <source>
        <dbReference type="Proteomes" id="UP000037251"/>
    </source>
</evidence>
<reference evidence="5" key="1">
    <citation type="submission" date="2015-07" db="EMBL/GenBank/DDBJ databases">
        <authorList>
            <person name="Ju K.-S."/>
            <person name="Doroghazi J.R."/>
            <person name="Metcalf W.W."/>
        </authorList>
    </citation>
    <scope>NUCLEOTIDE SEQUENCE [LARGE SCALE GENOMIC DNA]</scope>
    <source>
        <strain evidence="5">NRRL 2290</strain>
    </source>
</reference>
<gene>
    <name evidence="4" type="ORF">ADK37_10720</name>
</gene>
<dbReference type="RefSeq" id="WP_030038163.1">
    <property type="nucleotide sequence ID" value="NZ_KL575587.1"/>
</dbReference>
<dbReference type="EMBL" id="LGUS01000094">
    <property type="protein sequence ID" value="KOG38198.1"/>
    <property type="molecule type" value="Genomic_DNA"/>
</dbReference>
<evidence type="ECO:0000313" key="4">
    <source>
        <dbReference type="EMBL" id="KOG38198.1"/>
    </source>
</evidence>
<evidence type="ECO:0000256" key="2">
    <source>
        <dbReference type="SAM" id="SignalP"/>
    </source>
</evidence>
<feature type="region of interest" description="Disordered" evidence="1">
    <location>
        <begin position="28"/>
        <end position="56"/>
    </location>
</feature>
<dbReference type="Proteomes" id="UP000037251">
    <property type="component" value="Unassembled WGS sequence"/>
</dbReference>
<feature type="signal peptide" evidence="2">
    <location>
        <begin position="1"/>
        <end position="23"/>
    </location>
</feature>
<dbReference type="Pfam" id="PF08239">
    <property type="entry name" value="SH3_3"/>
    <property type="match status" value="1"/>
</dbReference>